<dbReference type="GO" id="GO:0003919">
    <property type="term" value="F:FMN adenylyltransferase activity"/>
    <property type="evidence" value="ECO:0007669"/>
    <property type="project" value="UniProtKB-UniRule"/>
</dbReference>
<evidence type="ECO:0000259" key="16">
    <source>
        <dbReference type="SMART" id="SM00904"/>
    </source>
</evidence>
<dbReference type="FunFam" id="2.40.30.30:FF:000003">
    <property type="entry name" value="Riboflavin biosynthesis protein"/>
    <property type="match status" value="1"/>
</dbReference>
<dbReference type="InterPro" id="IPR023465">
    <property type="entry name" value="Riboflavin_kinase_dom_sf"/>
</dbReference>
<evidence type="ECO:0000256" key="14">
    <source>
        <dbReference type="ARBA" id="ARBA00049494"/>
    </source>
</evidence>
<dbReference type="Gene3D" id="3.40.50.620">
    <property type="entry name" value="HUPs"/>
    <property type="match status" value="1"/>
</dbReference>
<comment type="similarity">
    <text evidence="15">Belongs to the ribF family.</text>
</comment>
<keyword evidence="11 15" id="KW-0067">ATP-binding</keyword>
<dbReference type="Pfam" id="PF01687">
    <property type="entry name" value="Flavokinase"/>
    <property type="match status" value="1"/>
</dbReference>
<protein>
    <recommendedName>
        <fullName evidence="15">Riboflavin biosynthesis protein</fullName>
    </recommendedName>
    <domain>
        <recommendedName>
            <fullName evidence="15">Riboflavin kinase</fullName>
            <ecNumber evidence="15">2.7.1.26</ecNumber>
        </recommendedName>
        <alternativeName>
            <fullName evidence="15">Flavokinase</fullName>
        </alternativeName>
    </domain>
    <domain>
        <recommendedName>
            <fullName evidence="15">FMN adenylyltransferase</fullName>
            <ecNumber evidence="15">2.7.7.2</ecNumber>
        </recommendedName>
        <alternativeName>
            <fullName evidence="15">FAD pyrophosphorylase</fullName>
        </alternativeName>
        <alternativeName>
            <fullName evidence="15">FAD synthase</fullName>
        </alternativeName>
    </domain>
</protein>
<dbReference type="GO" id="GO:0005524">
    <property type="term" value="F:ATP binding"/>
    <property type="evidence" value="ECO:0007669"/>
    <property type="project" value="UniProtKB-UniRule"/>
</dbReference>
<dbReference type="InterPro" id="IPR015865">
    <property type="entry name" value="Riboflavin_kinase_bac/euk"/>
</dbReference>
<reference evidence="17 18" key="1">
    <citation type="submission" date="2018-01" db="EMBL/GenBank/DDBJ databases">
        <title>Genome sequence of the PGP bacterium Paenibacillus illinoisensis E3.</title>
        <authorList>
            <person name="Rolli E."/>
            <person name="Marasco R."/>
            <person name="Bessem C."/>
            <person name="Michoud G."/>
            <person name="Gaiarsa S."/>
            <person name="Borin S."/>
            <person name="Daffonchio D."/>
        </authorList>
    </citation>
    <scope>NUCLEOTIDE SEQUENCE [LARGE SCALE GENOMIC DNA]</scope>
    <source>
        <strain evidence="17 18">E3</strain>
    </source>
</reference>
<evidence type="ECO:0000256" key="12">
    <source>
        <dbReference type="ARBA" id="ARBA00023268"/>
    </source>
</evidence>
<evidence type="ECO:0000256" key="7">
    <source>
        <dbReference type="ARBA" id="ARBA00022695"/>
    </source>
</evidence>
<comment type="caution">
    <text evidence="17">The sequence shown here is derived from an EMBL/GenBank/DDBJ whole genome shotgun (WGS) entry which is preliminary data.</text>
</comment>
<dbReference type="SUPFAM" id="SSF82114">
    <property type="entry name" value="Riboflavin kinase-like"/>
    <property type="match status" value="1"/>
</dbReference>
<evidence type="ECO:0000256" key="5">
    <source>
        <dbReference type="ARBA" id="ARBA00022643"/>
    </source>
</evidence>
<dbReference type="Proteomes" id="UP000247459">
    <property type="component" value="Unassembled WGS sequence"/>
</dbReference>
<dbReference type="PIRSF" id="PIRSF004491">
    <property type="entry name" value="FAD_Synth"/>
    <property type="match status" value="1"/>
</dbReference>
<dbReference type="PANTHER" id="PTHR22749:SF6">
    <property type="entry name" value="RIBOFLAVIN KINASE"/>
    <property type="match status" value="1"/>
</dbReference>
<dbReference type="InterPro" id="IPR002606">
    <property type="entry name" value="Riboflavin_kinase_bac"/>
</dbReference>
<evidence type="ECO:0000313" key="18">
    <source>
        <dbReference type="Proteomes" id="UP000247459"/>
    </source>
</evidence>
<proteinExistence type="inferred from homology"/>
<dbReference type="EC" id="2.7.7.2" evidence="15"/>
<feature type="domain" description="Riboflavin kinase" evidence="16">
    <location>
        <begin position="226"/>
        <end position="352"/>
    </location>
</feature>
<keyword evidence="5 15" id="KW-0288">FMN</keyword>
<dbReference type="SUPFAM" id="SSF52374">
    <property type="entry name" value="Nucleotidylyl transferase"/>
    <property type="match status" value="1"/>
</dbReference>
<dbReference type="EC" id="2.7.1.26" evidence="15"/>
<comment type="catalytic activity">
    <reaction evidence="14 15">
        <text>FMN + ATP + H(+) = FAD + diphosphate</text>
        <dbReference type="Rhea" id="RHEA:17237"/>
        <dbReference type="ChEBI" id="CHEBI:15378"/>
        <dbReference type="ChEBI" id="CHEBI:30616"/>
        <dbReference type="ChEBI" id="CHEBI:33019"/>
        <dbReference type="ChEBI" id="CHEBI:57692"/>
        <dbReference type="ChEBI" id="CHEBI:58210"/>
        <dbReference type="EC" id="2.7.7.2"/>
    </reaction>
</comment>
<evidence type="ECO:0000256" key="11">
    <source>
        <dbReference type="ARBA" id="ARBA00022840"/>
    </source>
</evidence>
<organism evidence="17 18">
    <name type="scientific">Paenibacillus illinoisensis</name>
    <dbReference type="NCBI Taxonomy" id="59845"/>
    <lineage>
        <taxon>Bacteria</taxon>
        <taxon>Bacillati</taxon>
        <taxon>Bacillota</taxon>
        <taxon>Bacilli</taxon>
        <taxon>Bacillales</taxon>
        <taxon>Paenibacillaceae</taxon>
        <taxon>Paenibacillus</taxon>
    </lineage>
</organism>
<keyword evidence="10 15" id="KW-0274">FAD</keyword>
<evidence type="ECO:0000256" key="1">
    <source>
        <dbReference type="ARBA" id="ARBA00002121"/>
    </source>
</evidence>
<dbReference type="NCBIfam" id="TIGR00083">
    <property type="entry name" value="ribF"/>
    <property type="match status" value="1"/>
</dbReference>
<evidence type="ECO:0000256" key="6">
    <source>
        <dbReference type="ARBA" id="ARBA00022679"/>
    </source>
</evidence>
<dbReference type="UniPathway" id="UPA00277">
    <property type="reaction ID" value="UER00407"/>
</dbReference>
<dbReference type="UniPathway" id="UPA00276">
    <property type="reaction ID" value="UER00406"/>
</dbReference>
<keyword evidence="8 15" id="KW-0547">Nucleotide-binding</keyword>
<dbReference type="InterPro" id="IPR015864">
    <property type="entry name" value="FAD_synthase"/>
</dbReference>
<evidence type="ECO:0000256" key="15">
    <source>
        <dbReference type="PIRNR" id="PIRNR004491"/>
    </source>
</evidence>
<dbReference type="EMBL" id="PRLG01000029">
    <property type="protein sequence ID" value="PYY26734.1"/>
    <property type="molecule type" value="Genomic_DNA"/>
</dbReference>
<evidence type="ECO:0000256" key="4">
    <source>
        <dbReference type="ARBA" id="ARBA00022630"/>
    </source>
</evidence>
<keyword evidence="7 15" id="KW-0548">Nucleotidyltransferase</keyword>
<evidence type="ECO:0000313" key="17">
    <source>
        <dbReference type="EMBL" id="PYY26734.1"/>
    </source>
</evidence>
<dbReference type="GO" id="GO:0009398">
    <property type="term" value="P:FMN biosynthetic process"/>
    <property type="evidence" value="ECO:0007669"/>
    <property type="project" value="UniProtKB-UniRule"/>
</dbReference>
<dbReference type="CDD" id="cd02064">
    <property type="entry name" value="FAD_synthetase_N"/>
    <property type="match status" value="1"/>
</dbReference>
<accession>A0A2W0C4F2</accession>
<evidence type="ECO:0000256" key="8">
    <source>
        <dbReference type="ARBA" id="ARBA00022741"/>
    </source>
</evidence>
<evidence type="ECO:0000256" key="10">
    <source>
        <dbReference type="ARBA" id="ARBA00022827"/>
    </source>
</evidence>
<keyword evidence="9 15" id="KW-0418">Kinase</keyword>
<name>A0A2W0C4F2_9BACL</name>
<dbReference type="NCBIfam" id="NF004162">
    <property type="entry name" value="PRK05627.1-5"/>
    <property type="match status" value="1"/>
</dbReference>
<keyword evidence="6 15" id="KW-0808">Transferase</keyword>
<gene>
    <name evidence="17" type="primary">ribF</name>
    <name evidence="17" type="ORF">PIL02S_06149</name>
</gene>
<comment type="function">
    <text evidence="1">Catalyzes the phosphorylation of riboflavin to FMN followed by the adenylation of FMN to FAD.</text>
</comment>
<dbReference type="InterPro" id="IPR014729">
    <property type="entry name" value="Rossmann-like_a/b/a_fold"/>
</dbReference>
<sequence length="352" mass="39813">MNINQQFELLRYFYRNKEALSLGSCDVKLGLSSEMQVNDCMKTVMLTYPQTLTSDELRRQPQVLAIGQFDGMHLGHASVILSAVRIAREKGMQSAVMTFHPHPKEVMRKGDYEGYLTPLRDKEDILAEMGVDVLYVVKFNEEFSHLTPEQFVHDLLIPLQTRTAVVGFDFRFGHKGAGDEQMLRSLGSNEMAVETVPPFLLNGEKVSSSLIRGLLKRGEMDEASQWLGRPYSIRGTVIHGEKRGRTIGFPTANLELTDHYVAPAKGVYAVRVYHGKQSLRGVMNLGVKPTFHDSGMKPTFEVHVLDFEGHLYDEELKVELVHYIREERKFDSIDALISQIREDALTAARLLG</sequence>
<keyword evidence="12" id="KW-0511">Multifunctional enzyme</keyword>
<evidence type="ECO:0000256" key="13">
    <source>
        <dbReference type="ARBA" id="ARBA00047880"/>
    </source>
</evidence>
<dbReference type="AlphaFoldDB" id="A0A2W0C4F2"/>
<comment type="catalytic activity">
    <reaction evidence="13 15">
        <text>riboflavin + ATP = FMN + ADP + H(+)</text>
        <dbReference type="Rhea" id="RHEA:14357"/>
        <dbReference type="ChEBI" id="CHEBI:15378"/>
        <dbReference type="ChEBI" id="CHEBI:30616"/>
        <dbReference type="ChEBI" id="CHEBI:57986"/>
        <dbReference type="ChEBI" id="CHEBI:58210"/>
        <dbReference type="ChEBI" id="CHEBI:456216"/>
        <dbReference type="EC" id="2.7.1.26"/>
    </reaction>
</comment>
<dbReference type="GO" id="GO:0008531">
    <property type="term" value="F:riboflavin kinase activity"/>
    <property type="evidence" value="ECO:0007669"/>
    <property type="project" value="UniProtKB-UniRule"/>
</dbReference>
<evidence type="ECO:0000256" key="3">
    <source>
        <dbReference type="ARBA" id="ARBA00005201"/>
    </source>
</evidence>
<dbReference type="GO" id="GO:0009231">
    <property type="term" value="P:riboflavin biosynthetic process"/>
    <property type="evidence" value="ECO:0007669"/>
    <property type="project" value="InterPro"/>
</dbReference>
<keyword evidence="4 15" id="KW-0285">Flavoprotein</keyword>
<comment type="pathway">
    <text evidence="2 15">Cofactor biosynthesis; FAD biosynthesis; FAD from FMN: step 1/1.</text>
</comment>
<comment type="pathway">
    <text evidence="3 15">Cofactor biosynthesis; FMN biosynthesis; FMN from riboflavin (ATP route): step 1/1.</text>
</comment>
<dbReference type="Pfam" id="PF06574">
    <property type="entry name" value="FAD_syn"/>
    <property type="match status" value="1"/>
</dbReference>
<evidence type="ECO:0000256" key="2">
    <source>
        <dbReference type="ARBA" id="ARBA00004726"/>
    </source>
</evidence>
<dbReference type="FunFam" id="3.40.50.620:FF:000021">
    <property type="entry name" value="Riboflavin biosynthesis protein"/>
    <property type="match status" value="1"/>
</dbReference>
<dbReference type="NCBIfam" id="NF004160">
    <property type="entry name" value="PRK05627.1-3"/>
    <property type="match status" value="1"/>
</dbReference>
<dbReference type="InterPro" id="IPR023468">
    <property type="entry name" value="Riboflavin_kinase"/>
</dbReference>
<dbReference type="GO" id="GO:0006747">
    <property type="term" value="P:FAD biosynthetic process"/>
    <property type="evidence" value="ECO:0007669"/>
    <property type="project" value="UniProtKB-UniRule"/>
</dbReference>
<dbReference type="SMART" id="SM00904">
    <property type="entry name" value="Flavokinase"/>
    <property type="match status" value="1"/>
</dbReference>
<dbReference type="PANTHER" id="PTHR22749">
    <property type="entry name" value="RIBOFLAVIN KINASE/FMN ADENYLYLTRANSFERASE"/>
    <property type="match status" value="1"/>
</dbReference>
<evidence type="ECO:0000256" key="9">
    <source>
        <dbReference type="ARBA" id="ARBA00022777"/>
    </source>
</evidence>
<dbReference type="Gene3D" id="2.40.30.30">
    <property type="entry name" value="Riboflavin kinase-like"/>
    <property type="match status" value="1"/>
</dbReference>